<keyword evidence="2" id="KW-1185">Reference proteome</keyword>
<dbReference type="InterPro" id="IPR036691">
    <property type="entry name" value="Endo/exonu/phosph_ase_sf"/>
</dbReference>
<evidence type="ECO:0000313" key="1">
    <source>
        <dbReference type="EMBL" id="KAJ1209705.1"/>
    </source>
</evidence>
<dbReference type="AlphaFoldDB" id="A0AAV7W6U5"/>
<reference evidence="1" key="1">
    <citation type="journal article" date="2022" name="bioRxiv">
        <title>Sequencing and chromosome-scale assembly of the giantPleurodeles waltlgenome.</title>
        <authorList>
            <person name="Brown T."/>
            <person name="Elewa A."/>
            <person name="Iarovenko S."/>
            <person name="Subramanian E."/>
            <person name="Araus A.J."/>
            <person name="Petzold A."/>
            <person name="Susuki M."/>
            <person name="Suzuki K.-i.T."/>
            <person name="Hayashi T."/>
            <person name="Toyoda A."/>
            <person name="Oliveira C."/>
            <person name="Osipova E."/>
            <person name="Leigh N.D."/>
            <person name="Simon A."/>
            <person name="Yun M.H."/>
        </authorList>
    </citation>
    <scope>NUCLEOTIDE SEQUENCE</scope>
    <source>
        <strain evidence="1">20211129_DDA</strain>
        <tissue evidence="1">Liver</tissue>
    </source>
</reference>
<comment type="caution">
    <text evidence="1">The sequence shown here is derived from an EMBL/GenBank/DDBJ whole genome shotgun (WGS) entry which is preliminary data.</text>
</comment>
<dbReference type="Gene3D" id="3.60.10.10">
    <property type="entry name" value="Endonuclease/exonuclease/phosphatase"/>
    <property type="match status" value="1"/>
</dbReference>
<dbReference type="EMBL" id="JANPWB010000002">
    <property type="protein sequence ID" value="KAJ1209705.1"/>
    <property type="molecule type" value="Genomic_DNA"/>
</dbReference>
<sequence length="174" mass="19425">MEDRSLGITESGVCCFKSTRKAEEFTDLLLNDQLRFVNGRTKADGAAKATFDNGRRSSVIDYVIVNVEALETILNIVVINRVESDHNPLVLSMRTSIMGKESTTRRAAGNYGCQIVPSTCRKRIRWDGEKYLRELLQLVYIVANYGPPVMDALTSDSPLILATHNKMISELKAL</sequence>
<evidence type="ECO:0008006" key="3">
    <source>
        <dbReference type="Google" id="ProtNLM"/>
    </source>
</evidence>
<protein>
    <recommendedName>
        <fullName evidence="3">Endonuclease/exonuclease/phosphatase domain-containing protein</fullName>
    </recommendedName>
</protein>
<organism evidence="1 2">
    <name type="scientific">Pleurodeles waltl</name>
    <name type="common">Iberian ribbed newt</name>
    <dbReference type="NCBI Taxonomy" id="8319"/>
    <lineage>
        <taxon>Eukaryota</taxon>
        <taxon>Metazoa</taxon>
        <taxon>Chordata</taxon>
        <taxon>Craniata</taxon>
        <taxon>Vertebrata</taxon>
        <taxon>Euteleostomi</taxon>
        <taxon>Amphibia</taxon>
        <taxon>Batrachia</taxon>
        <taxon>Caudata</taxon>
        <taxon>Salamandroidea</taxon>
        <taxon>Salamandridae</taxon>
        <taxon>Pleurodelinae</taxon>
        <taxon>Pleurodeles</taxon>
    </lineage>
</organism>
<accession>A0AAV7W6U5</accession>
<gene>
    <name evidence="1" type="ORF">NDU88_005078</name>
</gene>
<name>A0AAV7W6U5_PLEWA</name>
<proteinExistence type="predicted"/>
<dbReference type="Proteomes" id="UP001066276">
    <property type="component" value="Chromosome 1_2"/>
</dbReference>
<evidence type="ECO:0000313" key="2">
    <source>
        <dbReference type="Proteomes" id="UP001066276"/>
    </source>
</evidence>
<dbReference type="SUPFAM" id="SSF56219">
    <property type="entry name" value="DNase I-like"/>
    <property type="match status" value="1"/>
</dbReference>